<keyword evidence="1" id="KW-0472">Membrane</keyword>
<dbReference type="EMBL" id="JABWDY010017058">
    <property type="protein sequence ID" value="KAF5195623.1"/>
    <property type="molecule type" value="Genomic_DNA"/>
</dbReference>
<organism evidence="2 3">
    <name type="scientific">Thalictrum thalictroides</name>
    <name type="common">Rue-anemone</name>
    <name type="synonym">Anemone thalictroides</name>
    <dbReference type="NCBI Taxonomy" id="46969"/>
    <lineage>
        <taxon>Eukaryota</taxon>
        <taxon>Viridiplantae</taxon>
        <taxon>Streptophyta</taxon>
        <taxon>Embryophyta</taxon>
        <taxon>Tracheophyta</taxon>
        <taxon>Spermatophyta</taxon>
        <taxon>Magnoliopsida</taxon>
        <taxon>Ranunculales</taxon>
        <taxon>Ranunculaceae</taxon>
        <taxon>Thalictroideae</taxon>
        <taxon>Thalictrum</taxon>
    </lineage>
</organism>
<evidence type="ECO:0000256" key="1">
    <source>
        <dbReference type="SAM" id="Phobius"/>
    </source>
</evidence>
<accession>A0A7J6WF94</accession>
<gene>
    <name evidence="2" type="ORF">FRX31_014790</name>
</gene>
<keyword evidence="3" id="KW-1185">Reference proteome</keyword>
<protein>
    <submittedName>
        <fullName evidence="2">Uncharacterized protein</fullName>
    </submittedName>
</protein>
<sequence>MGCFATEVKLPSMDFPHSLKDVAVGAATGSGKTLALFLLLRFLSVLPKSLNLVTRKVFITRFSSLPPLFEDFPNGKSHAFSSFHLRSV</sequence>
<feature type="transmembrane region" description="Helical" evidence="1">
    <location>
        <begin position="22"/>
        <end position="46"/>
    </location>
</feature>
<dbReference type="AlphaFoldDB" id="A0A7J6WF94"/>
<evidence type="ECO:0000313" key="3">
    <source>
        <dbReference type="Proteomes" id="UP000554482"/>
    </source>
</evidence>
<reference evidence="2 3" key="1">
    <citation type="submission" date="2020-06" db="EMBL/GenBank/DDBJ databases">
        <title>Transcriptomic and genomic resources for Thalictrum thalictroides and T. hernandezii: Facilitating candidate gene discovery in an emerging model plant lineage.</title>
        <authorList>
            <person name="Arias T."/>
            <person name="Riano-Pachon D.M."/>
            <person name="Di Stilio V.S."/>
        </authorList>
    </citation>
    <scope>NUCLEOTIDE SEQUENCE [LARGE SCALE GENOMIC DNA]</scope>
    <source>
        <strain evidence="3">cv. WT478/WT964</strain>
        <tissue evidence="2">Leaves</tissue>
    </source>
</reference>
<proteinExistence type="predicted"/>
<comment type="caution">
    <text evidence="2">The sequence shown here is derived from an EMBL/GenBank/DDBJ whole genome shotgun (WGS) entry which is preliminary data.</text>
</comment>
<evidence type="ECO:0000313" key="2">
    <source>
        <dbReference type="EMBL" id="KAF5195623.1"/>
    </source>
</evidence>
<name>A0A7J6WF94_THATH</name>
<dbReference type="Proteomes" id="UP000554482">
    <property type="component" value="Unassembled WGS sequence"/>
</dbReference>
<keyword evidence="1" id="KW-1133">Transmembrane helix</keyword>
<keyword evidence="1" id="KW-0812">Transmembrane</keyword>